<organism evidence="1 2">
    <name type="scientific">Paracoccus mangrovi</name>
    <dbReference type="NCBI Taxonomy" id="1715645"/>
    <lineage>
        <taxon>Bacteria</taxon>
        <taxon>Pseudomonadati</taxon>
        <taxon>Pseudomonadota</taxon>
        <taxon>Alphaproteobacteria</taxon>
        <taxon>Rhodobacterales</taxon>
        <taxon>Paracoccaceae</taxon>
        <taxon>Paracoccus</taxon>
    </lineage>
</organism>
<evidence type="ECO:0000313" key="2">
    <source>
        <dbReference type="Proteomes" id="UP001595721"/>
    </source>
</evidence>
<accession>A0ABV7R7I9</accession>
<sequence>MAMTAPALDARIEHMLSASTPFNPDYFQIPAIRNAVAAIGQSGYAIRVDNFRDQKVSESIGRLGIAVFSEKHPPLIYLILGLNPNDIELADTIFHEAMHCTAQALGRHETLPEDDNTGEAWLEELCVHSGLCQLYPKLKIPEMRQIHRRNKERHAMLKRKLATGIPVEHVDLWDRHGIDAAEHLYALIRNHS</sequence>
<comment type="caution">
    <text evidence="1">The sequence shown here is derived from an EMBL/GenBank/DDBJ whole genome shotgun (WGS) entry which is preliminary data.</text>
</comment>
<keyword evidence="2" id="KW-1185">Reference proteome</keyword>
<dbReference type="Proteomes" id="UP001595721">
    <property type="component" value="Unassembled WGS sequence"/>
</dbReference>
<reference evidence="2" key="1">
    <citation type="journal article" date="2019" name="Int. J. Syst. Evol. Microbiol.">
        <title>The Global Catalogue of Microorganisms (GCM) 10K type strain sequencing project: providing services to taxonomists for standard genome sequencing and annotation.</title>
        <authorList>
            <consortium name="The Broad Institute Genomics Platform"/>
            <consortium name="The Broad Institute Genome Sequencing Center for Infectious Disease"/>
            <person name="Wu L."/>
            <person name="Ma J."/>
        </authorList>
    </citation>
    <scope>NUCLEOTIDE SEQUENCE [LARGE SCALE GENOMIC DNA]</scope>
    <source>
        <strain evidence="2">KCTC 42899</strain>
    </source>
</reference>
<name>A0ABV7R7I9_9RHOB</name>
<dbReference type="RefSeq" id="WP_377746358.1">
    <property type="nucleotide sequence ID" value="NZ_JBHRXJ010000021.1"/>
</dbReference>
<proteinExistence type="predicted"/>
<gene>
    <name evidence="1" type="ORF">ACFOMH_18655</name>
</gene>
<evidence type="ECO:0000313" key="1">
    <source>
        <dbReference type="EMBL" id="MFC3530194.1"/>
    </source>
</evidence>
<evidence type="ECO:0008006" key="3">
    <source>
        <dbReference type="Google" id="ProtNLM"/>
    </source>
</evidence>
<protein>
    <recommendedName>
        <fullName evidence="3">IrrE N-terminal-like domain-containing protein</fullName>
    </recommendedName>
</protein>
<dbReference type="EMBL" id="JBHRXJ010000021">
    <property type="protein sequence ID" value="MFC3530194.1"/>
    <property type="molecule type" value="Genomic_DNA"/>
</dbReference>